<gene>
    <name evidence="2" type="ORF">FOB64_001085</name>
</gene>
<protein>
    <submittedName>
        <fullName evidence="2">Uncharacterized protein</fullName>
    </submittedName>
</protein>
<evidence type="ECO:0000313" key="2">
    <source>
        <dbReference type="EMBL" id="KAF6071338.1"/>
    </source>
</evidence>
<dbReference type="Proteomes" id="UP000536275">
    <property type="component" value="Unassembled WGS sequence"/>
</dbReference>
<organism evidence="2 3">
    <name type="scientific">Candida albicans</name>
    <name type="common">Yeast</name>
    <dbReference type="NCBI Taxonomy" id="5476"/>
    <lineage>
        <taxon>Eukaryota</taxon>
        <taxon>Fungi</taxon>
        <taxon>Dikarya</taxon>
        <taxon>Ascomycota</taxon>
        <taxon>Saccharomycotina</taxon>
        <taxon>Pichiomycetes</taxon>
        <taxon>Debaryomycetaceae</taxon>
        <taxon>Candida/Lodderomyces clade</taxon>
        <taxon>Candida</taxon>
    </lineage>
</organism>
<sequence>MKFSKVASIAILALSAQAAIVQSNQEPTKAKKDVIARDVDGAVGVNILSKRENNYDALVKNDELSSILPILISAISAALPEIIKIVSGLLGNSSTASSTGSLNEQDVIGDIVDEVKKVLPQAISSVQQNAGNTKRDTTTELIQAIIQEGVKLTPEIISFLQKIAPQVIEVLTKEAPQLLQGSFNLLENKVRLNMGLIVFFFCSHNLLDICFETRY</sequence>
<accession>A0A8H6F4U7</accession>
<comment type="caution">
    <text evidence="2">The sequence shown here is derived from an EMBL/GenBank/DDBJ whole genome shotgun (WGS) entry which is preliminary data.</text>
</comment>
<dbReference type="EMBL" id="JABWAD010000016">
    <property type="protein sequence ID" value="KAF6071338.1"/>
    <property type="molecule type" value="Genomic_DNA"/>
</dbReference>
<feature type="chain" id="PRO_5034183569" evidence="1">
    <location>
        <begin position="19"/>
        <end position="215"/>
    </location>
</feature>
<keyword evidence="1" id="KW-0732">Signal</keyword>
<name>A0A8H6F4U7_CANAX</name>
<evidence type="ECO:0000256" key="1">
    <source>
        <dbReference type="SAM" id="SignalP"/>
    </source>
</evidence>
<proteinExistence type="predicted"/>
<feature type="signal peptide" evidence="1">
    <location>
        <begin position="1"/>
        <end position="18"/>
    </location>
</feature>
<evidence type="ECO:0000313" key="3">
    <source>
        <dbReference type="Proteomes" id="UP000536275"/>
    </source>
</evidence>
<reference evidence="2 3" key="1">
    <citation type="submission" date="2020-03" db="EMBL/GenBank/DDBJ databases">
        <title>FDA dAtabase for Regulatory Grade micrObial Sequences (FDA-ARGOS): Supporting development and validation of Infectious Disease Dx tests.</title>
        <authorList>
            <person name="Campos J."/>
            <person name="Goldberg B."/>
            <person name="Tallon L."/>
            <person name="Sadzewicz L."/>
            <person name="Vavikolanu K."/>
            <person name="Mehta A."/>
            <person name="Aluvathingal J."/>
            <person name="Nadendla S."/>
            <person name="Nandy P."/>
            <person name="Geyer C."/>
            <person name="Yan Y."/>
            <person name="Sichtig H."/>
        </authorList>
    </citation>
    <scope>NUCLEOTIDE SEQUENCE [LARGE SCALE GENOMIC DNA]</scope>
    <source>
        <strain evidence="2 3">FDAARGOS_656</strain>
    </source>
</reference>
<dbReference type="AlphaFoldDB" id="A0A8H6F4U7"/>